<organism evidence="1">
    <name type="scientific">Brassica campestris</name>
    <name type="common">Field mustard</name>
    <dbReference type="NCBI Taxonomy" id="3711"/>
    <lineage>
        <taxon>Eukaryota</taxon>
        <taxon>Viridiplantae</taxon>
        <taxon>Streptophyta</taxon>
        <taxon>Embryophyta</taxon>
        <taxon>Tracheophyta</taxon>
        <taxon>Spermatophyta</taxon>
        <taxon>Magnoliopsida</taxon>
        <taxon>eudicotyledons</taxon>
        <taxon>Gunneridae</taxon>
        <taxon>Pentapetalae</taxon>
        <taxon>rosids</taxon>
        <taxon>malvids</taxon>
        <taxon>Brassicales</taxon>
        <taxon>Brassicaceae</taxon>
        <taxon>Brassiceae</taxon>
        <taxon>Brassica</taxon>
    </lineage>
</organism>
<evidence type="ECO:0000313" key="1">
    <source>
        <dbReference type="EMBL" id="VDD04046.1"/>
    </source>
</evidence>
<gene>
    <name evidence="1" type="ORF">BRAA08T33357Z</name>
</gene>
<sequence>MMTMDVEFIVYALRFSTSVEGDKIRKRDEWSKWVPAS</sequence>
<protein>
    <submittedName>
        <fullName evidence="1">Uncharacterized protein</fullName>
    </submittedName>
</protein>
<proteinExistence type="predicted"/>
<reference evidence="1" key="1">
    <citation type="submission" date="2018-11" db="EMBL/GenBank/DDBJ databases">
        <authorList>
            <consortium name="Genoscope - CEA"/>
            <person name="William W."/>
        </authorList>
    </citation>
    <scope>NUCLEOTIDE SEQUENCE</scope>
</reference>
<accession>A0A3P6BNA4</accession>
<dbReference type="EMBL" id="LR031575">
    <property type="protein sequence ID" value="VDD04046.1"/>
    <property type="molecule type" value="Genomic_DNA"/>
</dbReference>
<dbReference type="AlphaFoldDB" id="A0A3P6BNA4"/>
<name>A0A3P6BNA4_BRACM</name>